<name>A0A2G9V4W0_TELCI</name>
<evidence type="ECO:0000256" key="1">
    <source>
        <dbReference type="ARBA" id="ARBA00004370"/>
    </source>
</evidence>
<evidence type="ECO:0000313" key="7">
    <source>
        <dbReference type="Proteomes" id="UP000230423"/>
    </source>
</evidence>
<dbReference type="Gene3D" id="1.20.1070.10">
    <property type="entry name" value="Rhodopsin 7-helix transmembrane proteins"/>
    <property type="match status" value="1"/>
</dbReference>
<evidence type="ECO:0000256" key="5">
    <source>
        <dbReference type="SAM" id="Phobius"/>
    </source>
</evidence>
<feature type="transmembrane region" description="Helical" evidence="5">
    <location>
        <begin position="100"/>
        <end position="119"/>
    </location>
</feature>
<dbReference type="SMART" id="SM01381">
    <property type="entry name" value="7TM_GPCR_Srsx"/>
    <property type="match status" value="1"/>
</dbReference>
<dbReference type="InterPro" id="IPR000276">
    <property type="entry name" value="GPCR_Rhodpsn"/>
</dbReference>
<proteinExistence type="predicted"/>
<gene>
    <name evidence="6" type="ORF">TELCIR_00349</name>
</gene>
<dbReference type="GO" id="GO:0016020">
    <property type="term" value="C:membrane"/>
    <property type="evidence" value="ECO:0007669"/>
    <property type="project" value="UniProtKB-SubCell"/>
</dbReference>
<dbReference type="EMBL" id="KZ344994">
    <property type="protein sequence ID" value="PIO77534.1"/>
    <property type="molecule type" value="Genomic_DNA"/>
</dbReference>
<feature type="transmembrane region" description="Helical" evidence="5">
    <location>
        <begin position="76"/>
        <end position="94"/>
    </location>
</feature>
<evidence type="ECO:0008006" key="8">
    <source>
        <dbReference type="Google" id="ProtNLM"/>
    </source>
</evidence>
<dbReference type="PANTHER" id="PTHR23360:SF5">
    <property type="entry name" value="G-PROTEIN COUPLED RECEPTORS FAMILY 1 PROFILE DOMAIN-CONTAINING PROTEIN"/>
    <property type="match status" value="1"/>
</dbReference>
<dbReference type="AlphaFoldDB" id="A0A2G9V4W0"/>
<dbReference type="Pfam" id="PF10320">
    <property type="entry name" value="7TM_GPCR_Srsx"/>
    <property type="match status" value="1"/>
</dbReference>
<keyword evidence="4 5" id="KW-0472">Membrane</keyword>
<evidence type="ECO:0000256" key="2">
    <source>
        <dbReference type="ARBA" id="ARBA00022692"/>
    </source>
</evidence>
<dbReference type="GO" id="GO:0004930">
    <property type="term" value="F:G protein-coupled receptor activity"/>
    <property type="evidence" value="ECO:0007669"/>
    <property type="project" value="InterPro"/>
</dbReference>
<evidence type="ECO:0000256" key="4">
    <source>
        <dbReference type="ARBA" id="ARBA00023136"/>
    </source>
</evidence>
<keyword evidence="2 5" id="KW-0812">Transmembrane</keyword>
<dbReference type="Proteomes" id="UP000230423">
    <property type="component" value="Unassembled WGS sequence"/>
</dbReference>
<reference evidence="6 7" key="1">
    <citation type="submission" date="2015-09" db="EMBL/GenBank/DDBJ databases">
        <title>Draft genome of the parasitic nematode Teladorsagia circumcincta isolate WARC Sus (inbred).</title>
        <authorList>
            <person name="Mitreva M."/>
        </authorList>
    </citation>
    <scope>NUCLEOTIDE SEQUENCE [LARGE SCALE GENOMIC DNA]</scope>
    <source>
        <strain evidence="6 7">S</strain>
    </source>
</reference>
<sequence>MTLKKKIFKYQICHITHLGGSEVHQLTEVAQPEAGPEKEHALELVATRFDRLPAPAPIWTLERQRMDLHRMKRDELLGGRVFCVITTPLVGHIYTVVLASVVVIDLLIVICYMLFFCTLKKSRISYDVMKNIYRSLVVISLAVVLGSFSTVLIGLLFDALTLNTARADMDLLTGLFINSSCSINFFIFYTTRVKYGFRSCMLAHPFI</sequence>
<keyword evidence="7" id="KW-1185">Reference proteome</keyword>
<accession>A0A2G9V4W0</accession>
<dbReference type="OrthoDB" id="5820127at2759"/>
<feature type="transmembrane region" description="Helical" evidence="5">
    <location>
        <begin position="169"/>
        <end position="189"/>
    </location>
</feature>
<dbReference type="PANTHER" id="PTHR23360">
    <property type="entry name" value="G-PROTEIN COUPLED RECEPTORS FAMILY 1 PROFILE DOMAIN-CONTAINING PROTEIN-RELATED"/>
    <property type="match status" value="1"/>
</dbReference>
<organism evidence="6 7">
    <name type="scientific">Teladorsagia circumcincta</name>
    <name type="common">Brown stomach worm</name>
    <name type="synonym">Ostertagia circumcincta</name>
    <dbReference type="NCBI Taxonomy" id="45464"/>
    <lineage>
        <taxon>Eukaryota</taxon>
        <taxon>Metazoa</taxon>
        <taxon>Ecdysozoa</taxon>
        <taxon>Nematoda</taxon>
        <taxon>Chromadorea</taxon>
        <taxon>Rhabditida</taxon>
        <taxon>Rhabditina</taxon>
        <taxon>Rhabditomorpha</taxon>
        <taxon>Strongyloidea</taxon>
        <taxon>Trichostrongylidae</taxon>
        <taxon>Teladorsagia</taxon>
    </lineage>
</organism>
<comment type="subcellular location">
    <subcellularLocation>
        <location evidence="1">Membrane</location>
    </subcellularLocation>
</comment>
<dbReference type="InterPro" id="IPR047130">
    <property type="entry name" value="7TM_GPCR_Srsx_nematod"/>
</dbReference>
<evidence type="ECO:0000256" key="3">
    <source>
        <dbReference type="ARBA" id="ARBA00022989"/>
    </source>
</evidence>
<dbReference type="InterPro" id="IPR019424">
    <property type="entry name" value="7TM_GPCR_Srsx"/>
</dbReference>
<feature type="transmembrane region" description="Helical" evidence="5">
    <location>
        <begin position="131"/>
        <end position="157"/>
    </location>
</feature>
<protein>
    <recommendedName>
        <fullName evidence="8">G-protein coupled receptors family 1 profile domain-containing protein</fullName>
    </recommendedName>
</protein>
<evidence type="ECO:0000313" key="6">
    <source>
        <dbReference type="EMBL" id="PIO77534.1"/>
    </source>
</evidence>
<keyword evidence="3 5" id="KW-1133">Transmembrane helix</keyword>